<name>A0AAE1LJC0_9NEOP</name>
<sequence length="923" mass="98061">MSRDRRPGRLVRVNPDVVDDDPGPASAGSAAQAADAAPGPDLAAIMQEINALRAAVAAGAVGPAAAAGPAGPAGLAGLAGFAGHAGPAAGPVGFDALLGTAQPAGLGAAFAFGHEAVSAQTMLALRKAVPKYDGHVSYGVFRHDFDDLVSAYPGLTDRQRFTLLSSALEKEPKSMLEDLPQRTFAALDDALRMAYNKPVHAPTEMRAFFHLSQGSDESFEEWCTRVSRAAHRAYPDTALARVEEYAVQQFISGLSVADVRSAVAGVKYPTMLTALQACCLARSRCPLPPAKKARLTAVCEATVVEGPSSSTATPTASAAPTPTPTSSDAIVAKLDELSKQVQGIVRLTQAESGPAGPATAANNGSVRGRGRGRPRGSGSRGGRGGWRGGSSTGSDGICYNCGDKGHFRANCPHAAVRPHPYAQPGRYPVSPQPAYVPRVQSQVHPQAGLPMAMPMAMPQYYHAALSWPVTAVPAQGQGMPSLDVGKFGASCVYAVARATLGFEIQPYSTTTCTIKLSGPSDISTDDVPQLAQVLRTRCLLSSDGLITWTRSGGRPTRSVVSRDRSTWSSKEVTIARSNTHHSEIVASRRRAVNVGDPVTTPFALQVLDRQHPTGCADDVDESLRALPFAVVVPSDLLQARQCDITLCIVPFAPGLIELEIQNTSGNHVVIKKGSVVACVHPASLEELMACYECYQSAPEEAKVNSASLELVPFTDKAEIQLEPRLPPIPLDQPLPDDLQAMVDRCDLTADQKAEVANMVRQYHDIFVKHNDDFGCCPAVINGEEEWCDERVSADQEADPDLGPIYAAVKQGQRPHFQEVVGYGPVTRSLWFQFKSLQLVNGVLKRRLEHPSGDPSLSVLQIVVPSSRTKDLVGMAIAMIAHRLAMARIAHRLAMARIAHRQAMAMVIAGAMATCTKGKYEVTY</sequence>
<proteinExistence type="predicted"/>
<dbReference type="GO" id="GO:0008270">
    <property type="term" value="F:zinc ion binding"/>
    <property type="evidence" value="ECO:0007669"/>
    <property type="project" value="UniProtKB-KW"/>
</dbReference>
<accession>A0AAE1LJC0</accession>
<feature type="compositionally biased region" description="Low complexity" evidence="2">
    <location>
        <begin position="353"/>
        <end position="366"/>
    </location>
</feature>
<feature type="compositionally biased region" description="Low complexity" evidence="2">
    <location>
        <begin position="23"/>
        <end position="33"/>
    </location>
</feature>
<dbReference type="EMBL" id="JAHWGI010000990">
    <property type="protein sequence ID" value="KAK3920182.1"/>
    <property type="molecule type" value="Genomic_DNA"/>
</dbReference>
<feature type="compositionally biased region" description="Low complexity" evidence="2">
    <location>
        <begin position="307"/>
        <end position="327"/>
    </location>
</feature>
<dbReference type="Gene3D" id="4.10.60.10">
    <property type="entry name" value="Zinc finger, CCHC-type"/>
    <property type="match status" value="1"/>
</dbReference>
<protein>
    <submittedName>
        <fullName evidence="4">Retrovirus-related Pol polyprotein from transposon TNT 1-94</fullName>
    </submittedName>
</protein>
<comment type="caution">
    <text evidence="4">The sequence shown here is derived from an EMBL/GenBank/DDBJ whole genome shotgun (WGS) entry which is preliminary data.</text>
</comment>
<dbReference type="Pfam" id="PF00098">
    <property type="entry name" value="zf-CCHC"/>
    <property type="match status" value="1"/>
</dbReference>
<evidence type="ECO:0000313" key="4">
    <source>
        <dbReference type="EMBL" id="KAK3920182.1"/>
    </source>
</evidence>
<keyword evidence="1" id="KW-0863">Zinc-finger</keyword>
<feature type="region of interest" description="Disordered" evidence="2">
    <location>
        <begin position="1"/>
        <end position="33"/>
    </location>
</feature>
<organism evidence="4 5">
    <name type="scientific">Frankliniella fusca</name>
    <dbReference type="NCBI Taxonomy" id="407009"/>
    <lineage>
        <taxon>Eukaryota</taxon>
        <taxon>Metazoa</taxon>
        <taxon>Ecdysozoa</taxon>
        <taxon>Arthropoda</taxon>
        <taxon>Hexapoda</taxon>
        <taxon>Insecta</taxon>
        <taxon>Pterygota</taxon>
        <taxon>Neoptera</taxon>
        <taxon>Paraneoptera</taxon>
        <taxon>Thysanoptera</taxon>
        <taxon>Terebrantia</taxon>
        <taxon>Thripoidea</taxon>
        <taxon>Thripidae</taxon>
        <taxon>Frankliniella</taxon>
    </lineage>
</organism>
<feature type="domain" description="CCHC-type" evidence="3">
    <location>
        <begin position="398"/>
        <end position="412"/>
    </location>
</feature>
<dbReference type="AlphaFoldDB" id="A0AAE1LJC0"/>
<keyword evidence="1" id="KW-0479">Metal-binding</keyword>
<reference evidence="4" key="1">
    <citation type="submission" date="2021-07" db="EMBL/GenBank/DDBJ databases">
        <authorList>
            <person name="Catto M.A."/>
            <person name="Jacobson A."/>
            <person name="Kennedy G."/>
            <person name="Labadie P."/>
            <person name="Hunt B.G."/>
            <person name="Srinivasan R."/>
        </authorList>
    </citation>
    <scope>NUCLEOTIDE SEQUENCE</scope>
    <source>
        <strain evidence="4">PL_HMW_Pooled</strain>
        <tissue evidence="4">Head</tissue>
    </source>
</reference>
<dbReference type="SUPFAM" id="SSF57756">
    <property type="entry name" value="Retrovirus zinc finger-like domains"/>
    <property type="match status" value="1"/>
</dbReference>
<evidence type="ECO:0000256" key="1">
    <source>
        <dbReference type="PROSITE-ProRule" id="PRU00047"/>
    </source>
</evidence>
<keyword evidence="5" id="KW-1185">Reference proteome</keyword>
<evidence type="ECO:0000313" key="5">
    <source>
        <dbReference type="Proteomes" id="UP001219518"/>
    </source>
</evidence>
<dbReference type="InterPro" id="IPR001878">
    <property type="entry name" value="Znf_CCHC"/>
</dbReference>
<feature type="region of interest" description="Disordered" evidence="2">
    <location>
        <begin position="304"/>
        <end position="327"/>
    </location>
</feature>
<feature type="compositionally biased region" description="Gly residues" evidence="2">
    <location>
        <begin position="378"/>
        <end position="390"/>
    </location>
</feature>
<gene>
    <name evidence="4" type="ORF">KUF71_009469</name>
</gene>
<dbReference type="PROSITE" id="PS50158">
    <property type="entry name" value="ZF_CCHC"/>
    <property type="match status" value="1"/>
</dbReference>
<keyword evidence="1" id="KW-0862">Zinc</keyword>
<dbReference type="Proteomes" id="UP001219518">
    <property type="component" value="Unassembled WGS sequence"/>
</dbReference>
<dbReference type="GO" id="GO:0003676">
    <property type="term" value="F:nucleic acid binding"/>
    <property type="evidence" value="ECO:0007669"/>
    <property type="project" value="InterPro"/>
</dbReference>
<dbReference type="SMART" id="SM00343">
    <property type="entry name" value="ZnF_C2HC"/>
    <property type="match status" value="1"/>
</dbReference>
<feature type="region of interest" description="Disordered" evidence="2">
    <location>
        <begin position="348"/>
        <end position="390"/>
    </location>
</feature>
<evidence type="ECO:0000259" key="3">
    <source>
        <dbReference type="PROSITE" id="PS50158"/>
    </source>
</evidence>
<evidence type="ECO:0000256" key="2">
    <source>
        <dbReference type="SAM" id="MobiDB-lite"/>
    </source>
</evidence>
<dbReference type="InterPro" id="IPR036875">
    <property type="entry name" value="Znf_CCHC_sf"/>
</dbReference>
<reference evidence="4" key="2">
    <citation type="journal article" date="2023" name="BMC Genomics">
        <title>Pest status, molecular evolution, and epigenetic factors derived from the genome assembly of Frankliniella fusca, a thysanopteran phytovirus vector.</title>
        <authorList>
            <person name="Catto M.A."/>
            <person name="Labadie P.E."/>
            <person name="Jacobson A.L."/>
            <person name="Kennedy G.G."/>
            <person name="Srinivasan R."/>
            <person name="Hunt B.G."/>
        </authorList>
    </citation>
    <scope>NUCLEOTIDE SEQUENCE</scope>
    <source>
        <strain evidence="4">PL_HMW_Pooled</strain>
    </source>
</reference>